<feature type="chain" id="PRO_5032317687" evidence="1">
    <location>
        <begin position="18"/>
        <end position="61"/>
    </location>
</feature>
<keyword evidence="3" id="KW-1185">Reference proteome</keyword>
<dbReference type="AlphaFoldDB" id="A0A811UQL7"/>
<proteinExistence type="predicted"/>
<feature type="signal peptide" evidence="1">
    <location>
        <begin position="1"/>
        <end position="17"/>
    </location>
</feature>
<protein>
    <submittedName>
        <fullName evidence="2">(Mediterranean fruit fly) hypothetical protein</fullName>
    </submittedName>
</protein>
<comment type="caution">
    <text evidence="2">The sequence shown here is derived from an EMBL/GenBank/DDBJ whole genome shotgun (WGS) entry which is preliminary data.</text>
</comment>
<accession>A0A811UQL7</accession>
<evidence type="ECO:0000313" key="2">
    <source>
        <dbReference type="EMBL" id="CAD6999303.1"/>
    </source>
</evidence>
<dbReference type="EMBL" id="CAJHJT010000012">
    <property type="protein sequence ID" value="CAD6999303.1"/>
    <property type="molecule type" value="Genomic_DNA"/>
</dbReference>
<evidence type="ECO:0000313" key="3">
    <source>
        <dbReference type="Proteomes" id="UP000606786"/>
    </source>
</evidence>
<dbReference type="Proteomes" id="UP000606786">
    <property type="component" value="Unassembled WGS sequence"/>
</dbReference>
<gene>
    <name evidence="2" type="ORF">CCAP1982_LOCUS7831</name>
</gene>
<organism evidence="2 3">
    <name type="scientific">Ceratitis capitata</name>
    <name type="common">Mediterranean fruit fly</name>
    <name type="synonym">Tephritis capitata</name>
    <dbReference type="NCBI Taxonomy" id="7213"/>
    <lineage>
        <taxon>Eukaryota</taxon>
        <taxon>Metazoa</taxon>
        <taxon>Ecdysozoa</taxon>
        <taxon>Arthropoda</taxon>
        <taxon>Hexapoda</taxon>
        <taxon>Insecta</taxon>
        <taxon>Pterygota</taxon>
        <taxon>Neoptera</taxon>
        <taxon>Endopterygota</taxon>
        <taxon>Diptera</taxon>
        <taxon>Brachycera</taxon>
        <taxon>Muscomorpha</taxon>
        <taxon>Tephritoidea</taxon>
        <taxon>Tephritidae</taxon>
        <taxon>Ceratitis</taxon>
        <taxon>Ceratitis</taxon>
    </lineage>
</organism>
<evidence type="ECO:0000256" key="1">
    <source>
        <dbReference type="SAM" id="SignalP"/>
    </source>
</evidence>
<reference evidence="2" key="1">
    <citation type="submission" date="2020-11" db="EMBL/GenBank/DDBJ databases">
        <authorList>
            <person name="Whitehead M."/>
        </authorList>
    </citation>
    <scope>NUCLEOTIDE SEQUENCE</scope>
    <source>
        <strain evidence="2">EGII</strain>
    </source>
</reference>
<sequence>MLCTIVAAAAAAVAAAATHTRSNNYVATGHSTKVVNTTYSHAWVTDLIPGNFSTTSSAFLT</sequence>
<keyword evidence="1" id="KW-0732">Signal</keyword>
<name>A0A811UQL7_CERCA</name>